<dbReference type="EMBL" id="CH408157">
    <property type="protein sequence ID" value="EDK38931.2"/>
    <property type="molecule type" value="Genomic_DNA"/>
</dbReference>
<dbReference type="HOGENOM" id="CLU_096543_0_0_1"/>
<dbReference type="OMA" id="SYILWLP"/>
<dbReference type="Proteomes" id="UP000001997">
    <property type="component" value="Unassembled WGS sequence"/>
</dbReference>
<dbReference type="AlphaFoldDB" id="A5DIC8"/>
<organism evidence="1 2">
    <name type="scientific">Meyerozyma guilliermondii (strain ATCC 6260 / CBS 566 / DSM 6381 / JCM 1539 / NBRC 10279 / NRRL Y-324)</name>
    <name type="common">Yeast</name>
    <name type="synonym">Candida guilliermondii</name>
    <dbReference type="NCBI Taxonomy" id="294746"/>
    <lineage>
        <taxon>Eukaryota</taxon>
        <taxon>Fungi</taxon>
        <taxon>Dikarya</taxon>
        <taxon>Ascomycota</taxon>
        <taxon>Saccharomycotina</taxon>
        <taxon>Pichiomycetes</taxon>
        <taxon>Debaryomycetaceae</taxon>
        <taxon>Meyerozyma</taxon>
    </lineage>
</organism>
<evidence type="ECO:0000313" key="2">
    <source>
        <dbReference type="Proteomes" id="UP000001997"/>
    </source>
</evidence>
<protein>
    <submittedName>
        <fullName evidence="1">Uncharacterized protein</fullName>
    </submittedName>
</protein>
<gene>
    <name evidence="1" type="ORF">PGUG_03029</name>
</gene>
<dbReference type="KEGG" id="pgu:PGUG_03029"/>
<dbReference type="InParanoid" id="A5DIC8"/>
<name>A5DIC8_PICGU</name>
<proteinExistence type="predicted"/>
<dbReference type="RefSeq" id="XP_001485300.2">
    <property type="nucleotide sequence ID" value="XM_001485250.1"/>
</dbReference>
<sequence length="269" mass="29820">MIIILSHPCSLVSYLSAHAILTSNVGRTSSVTIKIIEHHPSLFKNLPWCGISTIGSQSFHHHAVNKILNTLASQLQIIPISSANMSHSQPLYPDLPVRPLLKVHTTTAKSTNILGYIYHPILLMESLRTGLSGSNRVAFMSPSRGVTVDDVVKEICIFHHPQQIVVIDFGKTLTNFPSMDLVVYSSLCQLESVPAIGSPSAILWLPHFRAINRLWTESQPHTTTKFTHDKLLQHTNIRMNGTSDLPQLDLLVALRHVDVVLFAIAKARL</sequence>
<keyword evidence="2" id="KW-1185">Reference proteome</keyword>
<evidence type="ECO:0000313" key="1">
    <source>
        <dbReference type="EMBL" id="EDK38931.2"/>
    </source>
</evidence>
<dbReference type="GeneID" id="5126674"/>
<reference evidence="1 2" key="1">
    <citation type="journal article" date="2009" name="Nature">
        <title>Evolution of pathogenicity and sexual reproduction in eight Candida genomes.</title>
        <authorList>
            <person name="Butler G."/>
            <person name="Rasmussen M.D."/>
            <person name="Lin M.F."/>
            <person name="Santos M.A."/>
            <person name="Sakthikumar S."/>
            <person name="Munro C.A."/>
            <person name="Rheinbay E."/>
            <person name="Grabherr M."/>
            <person name="Forche A."/>
            <person name="Reedy J.L."/>
            <person name="Agrafioti I."/>
            <person name="Arnaud M.B."/>
            <person name="Bates S."/>
            <person name="Brown A.J."/>
            <person name="Brunke S."/>
            <person name="Costanzo M.C."/>
            <person name="Fitzpatrick D.A."/>
            <person name="de Groot P.W."/>
            <person name="Harris D."/>
            <person name="Hoyer L.L."/>
            <person name="Hube B."/>
            <person name="Klis F.M."/>
            <person name="Kodira C."/>
            <person name="Lennard N."/>
            <person name="Logue M.E."/>
            <person name="Martin R."/>
            <person name="Neiman A.M."/>
            <person name="Nikolaou E."/>
            <person name="Quail M.A."/>
            <person name="Quinn J."/>
            <person name="Santos M.C."/>
            <person name="Schmitzberger F.F."/>
            <person name="Sherlock G."/>
            <person name="Shah P."/>
            <person name="Silverstein K.A."/>
            <person name="Skrzypek M.S."/>
            <person name="Soll D."/>
            <person name="Staggs R."/>
            <person name="Stansfield I."/>
            <person name="Stumpf M.P."/>
            <person name="Sudbery P.E."/>
            <person name="Srikantha T."/>
            <person name="Zeng Q."/>
            <person name="Berman J."/>
            <person name="Berriman M."/>
            <person name="Heitman J."/>
            <person name="Gow N.A."/>
            <person name="Lorenz M.C."/>
            <person name="Birren B.W."/>
            <person name="Kellis M."/>
            <person name="Cuomo C.A."/>
        </authorList>
    </citation>
    <scope>NUCLEOTIDE SEQUENCE [LARGE SCALE GENOMIC DNA]</scope>
    <source>
        <strain evidence="2">ATCC 6260 / CBS 566 / DSM 6381 / JCM 1539 / NBRC 10279 / NRRL Y-324</strain>
    </source>
</reference>
<dbReference type="eggNOG" id="ENOG502T5D6">
    <property type="taxonomic scope" value="Eukaryota"/>
</dbReference>
<dbReference type="OrthoDB" id="4026591at2759"/>
<dbReference type="VEuPathDB" id="FungiDB:PGUG_03029"/>
<accession>A5DIC8</accession>